<keyword evidence="2" id="KW-0540">Nuclease</keyword>
<sequence length="316" mass="36028">MTTSKQKNTGKLYERMVLQVYKILCNDNTFSDVQHDVKLPGPDGERQIDVLVTHEHANSKYLTVIECRDFKGKLTVTHVDAFSSKLKDVRASKGIMVSRNGFSKTAIQKAQRLGIELCMVDCADKVLKNRIKEIQIVISFIQKIELNSQVFLGNKTDKSILLDRKNFTTINDKPLRELLIEELRTGQHPIPSKSCEVNWEPSELQSPLYIRDANGNQLPIEWLKVTVKISIEFYMGRASDFPDFIAHTQYGDKSVRVFVPPKFNIGFNSSLTRFLDKNDIPTDFKTLPCIVMPESDDATLEESRAWLFTPSGRRLG</sequence>
<protein>
    <submittedName>
        <fullName evidence="2">Restriction endonuclease</fullName>
    </submittedName>
</protein>
<comment type="caution">
    <text evidence="2">The sequence shown here is derived from an EMBL/GenBank/DDBJ whole genome shotgun (WGS) entry which is preliminary data.</text>
</comment>
<proteinExistence type="predicted"/>
<reference evidence="2 3" key="1">
    <citation type="submission" date="2022-07" db="EMBL/GenBank/DDBJ databases">
        <title>Methylomonas rivi sp. nov., Methylomonas rosea sp. nov., Methylomonas aureus sp. nov. and Methylomonas subterranea sp. nov., four novel methanotrophs isolated from a freshwater creek and the deep terrestrial subsurface.</title>
        <authorList>
            <person name="Abin C."/>
            <person name="Sankaranarayanan K."/>
            <person name="Garner C."/>
            <person name="Sindelar R."/>
            <person name="Kotary K."/>
            <person name="Garner R."/>
            <person name="Barclay S."/>
            <person name="Lawson P."/>
            <person name="Krumholz L."/>
        </authorList>
    </citation>
    <scope>NUCLEOTIDE SEQUENCE [LARGE SCALE GENOMIC DNA]</scope>
    <source>
        <strain evidence="2 3">SURF-1</strain>
    </source>
</reference>
<keyword evidence="2" id="KW-0255">Endonuclease</keyword>
<gene>
    <name evidence="2" type="ORF">NP603_01260</name>
</gene>
<accession>A0ABT1UBW6</accession>
<dbReference type="Proteomes" id="UP001524569">
    <property type="component" value="Unassembled WGS sequence"/>
</dbReference>
<dbReference type="GO" id="GO:0004519">
    <property type="term" value="F:endonuclease activity"/>
    <property type="evidence" value="ECO:0007669"/>
    <property type="project" value="UniProtKB-KW"/>
</dbReference>
<dbReference type="InterPro" id="IPR007560">
    <property type="entry name" value="Restrct_endonuc_IV_Mrr"/>
</dbReference>
<evidence type="ECO:0000313" key="2">
    <source>
        <dbReference type="EMBL" id="MCQ8179723.1"/>
    </source>
</evidence>
<dbReference type="RefSeq" id="WP_256609101.1">
    <property type="nucleotide sequence ID" value="NZ_JANIBM010000001.1"/>
</dbReference>
<organism evidence="2 3">
    <name type="scientific">Methylomonas aurea</name>
    <dbReference type="NCBI Taxonomy" id="2952224"/>
    <lineage>
        <taxon>Bacteria</taxon>
        <taxon>Pseudomonadati</taxon>
        <taxon>Pseudomonadota</taxon>
        <taxon>Gammaproteobacteria</taxon>
        <taxon>Methylococcales</taxon>
        <taxon>Methylococcaceae</taxon>
        <taxon>Methylomonas</taxon>
    </lineage>
</organism>
<dbReference type="InterPro" id="IPR011856">
    <property type="entry name" value="tRNA_endonuc-like_dom_sf"/>
</dbReference>
<keyword evidence="2" id="KW-0378">Hydrolase</keyword>
<keyword evidence="3" id="KW-1185">Reference proteome</keyword>
<dbReference type="EMBL" id="JANIBM010000001">
    <property type="protein sequence ID" value="MCQ8179723.1"/>
    <property type="molecule type" value="Genomic_DNA"/>
</dbReference>
<dbReference type="Pfam" id="PF04471">
    <property type="entry name" value="Mrr_cat"/>
    <property type="match status" value="1"/>
</dbReference>
<evidence type="ECO:0000259" key="1">
    <source>
        <dbReference type="Pfam" id="PF04471"/>
    </source>
</evidence>
<dbReference type="InterPro" id="IPR011335">
    <property type="entry name" value="Restrct_endonuc-II-like"/>
</dbReference>
<name>A0ABT1UBW6_9GAMM</name>
<dbReference type="Gene3D" id="3.40.1350.10">
    <property type="match status" value="1"/>
</dbReference>
<feature type="domain" description="Restriction endonuclease type IV Mrr" evidence="1">
    <location>
        <begin position="36"/>
        <end position="117"/>
    </location>
</feature>
<evidence type="ECO:0000313" key="3">
    <source>
        <dbReference type="Proteomes" id="UP001524569"/>
    </source>
</evidence>
<dbReference type="SUPFAM" id="SSF52980">
    <property type="entry name" value="Restriction endonuclease-like"/>
    <property type="match status" value="1"/>
</dbReference>